<dbReference type="Gene3D" id="3.50.7.10">
    <property type="entry name" value="GroEL"/>
    <property type="match status" value="1"/>
</dbReference>
<dbReference type="NCBIfam" id="NF041083">
    <property type="entry name" value="thermosome_beta"/>
    <property type="match status" value="1"/>
</dbReference>
<dbReference type="InterPro" id="IPR002423">
    <property type="entry name" value="Cpn60/GroEL/TCP-1"/>
</dbReference>
<dbReference type="InterPro" id="IPR012718">
    <property type="entry name" value="Chap_CCT_epsi"/>
</dbReference>
<name>A0ABQ7JF88_9APIC</name>
<dbReference type="InterPro" id="IPR027413">
    <property type="entry name" value="GROEL-like_equatorial_sf"/>
</dbReference>
<dbReference type="Proteomes" id="UP000823046">
    <property type="component" value="Unassembled WGS sequence"/>
</dbReference>
<evidence type="ECO:0000313" key="10">
    <source>
        <dbReference type="EMBL" id="KAF8822310.1"/>
    </source>
</evidence>
<keyword evidence="3" id="KW-0963">Cytoplasm</keyword>
<dbReference type="SUPFAM" id="SSF54849">
    <property type="entry name" value="GroEL-intermediate domain like"/>
    <property type="match status" value="1"/>
</dbReference>
<dbReference type="InterPro" id="IPR053374">
    <property type="entry name" value="TCP-1_chaperonin"/>
</dbReference>
<accession>A0ABQ7JF88</accession>
<dbReference type="NCBIfam" id="TIGR02343">
    <property type="entry name" value="chap_CCT_epsi"/>
    <property type="match status" value="1"/>
</dbReference>
<evidence type="ECO:0000313" key="11">
    <source>
        <dbReference type="Proteomes" id="UP000823046"/>
    </source>
</evidence>
<dbReference type="PRINTS" id="PR00304">
    <property type="entry name" value="TCOMPLEXTCP1"/>
</dbReference>
<keyword evidence="11" id="KW-1185">Reference proteome</keyword>
<evidence type="ECO:0000256" key="7">
    <source>
        <dbReference type="ARBA" id="ARBA00024086"/>
    </source>
</evidence>
<dbReference type="CDD" id="cd03339">
    <property type="entry name" value="TCP1_epsilon"/>
    <property type="match status" value="1"/>
</dbReference>
<comment type="similarity">
    <text evidence="2 9">Belongs to the TCP-1 chaperonin family.</text>
</comment>
<evidence type="ECO:0000256" key="6">
    <source>
        <dbReference type="ARBA" id="ARBA00023186"/>
    </source>
</evidence>
<dbReference type="Gene3D" id="3.30.260.10">
    <property type="entry name" value="TCP-1-like chaperonin intermediate domain"/>
    <property type="match status" value="1"/>
</dbReference>
<keyword evidence="4 9" id="KW-0547">Nucleotide-binding</keyword>
<protein>
    <recommendedName>
        <fullName evidence="7">T-complex protein 1 subunit epsilon</fullName>
    </recommendedName>
    <alternativeName>
        <fullName evidence="8">CCT-epsilon</fullName>
    </alternativeName>
</protein>
<dbReference type="InterPro" id="IPR027409">
    <property type="entry name" value="GroEL-like_apical_dom_sf"/>
</dbReference>
<reference evidence="10 11" key="1">
    <citation type="journal article" date="2020" name="bioRxiv">
        <title>Metabolic contributions of an alphaproteobacterial endosymbiont in the apicomplexan Cardiosporidium cionae.</title>
        <authorList>
            <person name="Hunter E.S."/>
            <person name="Paight C.J."/>
            <person name="Lane C.E."/>
        </authorList>
    </citation>
    <scope>NUCLEOTIDE SEQUENCE [LARGE SCALE GENOMIC DNA]</scope>
    <source>
        <strain evidence="10">ESH_2018</strain>
    </source>
</reference>
<gene>
    <name evidence="10" type="ORF">IE077_000645</name>
</gene>
<dbReference type="Gene3D" id="1.10.560.10">
    <property type="entry name" value="GroEL-like equatorial domain"/>
    <property type="match status" value="1"/>
</dbReference>
<dbReference type="PROSITE" id="PS00750">
    <property type="entry name" value="TCP1_1"/>
    <property type="match status" value="1"/>
</dbReference>
<comment type="caution">
    <text evidence="10">The sequence shown here is derived from an EMBL/GenBank/DDBJ whole genome shotgun (WGS) entry which is preliminary data.</text>
</comment>
<evidence type="ECO:0000256" key="5">
    <source>
        <dbReference type="ARBA" id="ARBA00022840"/>
    </source>
</evidence>
<evidence type="ECO:0000256" key="8">
    <source>
        <dbReference type="ARBA" id="ARBA00033325"/>
    </source>
</evidence>
<dbReference type="Pfam" id="PF00118">
    <property type="entry name" value="Cpn60_TCP1"/>
    <property type="match status" value="1"/>
</dbReference>
<dbReference type="PANTHER" id="PTHR11353">
    <property type="entry name" value="CHAPERONIN"/>
    <property type="match status" value="1"/>
</dbReference>
<dbReference type="InterPro" id="IPR054827">
    <property type="entry name" value="thermosome_alpha"/>
</dbReference>
<dbReference type="NCBIfam" id="NF041082">
    <property type="entry name" value="thermosome_alpha"/>
    <property type="match status" value="1"/>
</dbReference>
<evidence type="ECO:0000256" key="9">
    <source>
        <dbReference type="RuleBase" id="RU004187"/>
    </source>
</evidence>
<sequence length="536" mass="57959">MNIALDEFGNPFVVLREQENKKRLRGLAAQQSNILAARSVSDTLKTSLGPKGMDKIIVSSDGNVTVTNDGATILQKMDIEHQCGKLLVDLSRSQDEEVGDGTTGVVILAGALLEQASRLLEKGLHPLRVADGFDIACDAATRRLNEIATPVDIFSNNNEILIEAAMTALGSKVVSSRQRPLAEIAVEAILAVTDFERNDVNFELIKIEGKAGGRLEETHLVQGIVLDKELSHSQMLKVTENAKIAILTCPFEPPKPKTKHSLEIKSAEDYKKLQAAEEKYFSEMIEAVEKSGANFVICQWGFDDEANHLLLQHNLPAVRWVGGVELELIAIATGGRIVPRFSELTPEKLGHAGKAREITVGVDQSQMILIEDCFNSKAVTICIRGGNQMVVAEAERCMHDALCCVRNLIRNNRVVGGGGSAEIAASLAVEKAADMEGDVSQYAVRAYADALLSLPEALADNSGLNAIKAVTEAKARQLAAGNPKLGIDCVNLIVNDMLEAHVHESFISKQHQIALATQVVKMILKIDDVIGSKDLN</sequence>
<dbReference type="EMBL" id="JADAQX010000064">
    <property type="protein sequence ID" value="KAF8822310.1"/>
    <property type="molecule type" value="Genomic_DNA"/>
</dbReference>
<evidence type="ECO:0000256" key="1">
    <source>
        <dbReference type="ARBA" id="ARBA00004496"/>
    </source>
</evidence>
<dbReference type="SUPFAM" id="SSF52029">
    <property type="entry name" value="GroEL apical domain-like"/>
    <property type="match status" value="1"/>
</dbReference>
<keyword evidence="5 9" id="KW-0067">ATP-binding</keyword>
<dbReference type="PROSITE" id="PS00751">
    <property type="entry name" value="TCP1_2"/>
    <property type="match status" value="1"/>
</dbReference>
<evidence type="ECO:0000256" key="2">
    <source>
        <dbReference type="ARBA" id="ARBA00008020"/>
    </source>
</evidence>
<evidence type="ECO:0000256" key="3">
    <source>
        <dbReference type="ARBA" id="ARBA00022490"/>
    </source>
</evidence>
<dbReference type="InterPro" id="IPR002194">
    <property type="entry name" value="Chaperonin_TCP-1_CS"/>
</dbReference>
<organism evidence="10 11">
    <name type="scientific">Cardiosporidium cionae</name>
    <dbReference type="NCBI Taxonomy" id="476202"/>
    <lineage>
        <taxon>Eukaryota</taxon>
        <taxon>Sar</taxon>
        <taxon>Alveolata</taxon>
        <taxon>Apicomplexa</taxon>
        <taxon>Aconoidasida</taxon>
        <taxon>Nephromycida</taxon>
        <taxon>Cardiosporidium</taxon>
    </lineage>
</organism>
<comment type="subcellular location">
    <subcellularLocation>
        <location evidence="1">Cytoplasm</location>
    </subcellularLocation>
</comment>
<dbReference type="SUPFAM" id="SSF48592">
    <property type="entry name" value="GroEL equatorial domain-like"/>
    <property type="match status" value="1"/>
</dbReference>
<dbReference type="InterPro" id="IPR017998">
    <property type="entry name" value="Chaperone_TCP-1"/>
</dbReference>
<dbReference type="InterPro" id="IPR027410">
    <property type="entry name" value="TCP-1-like_intermed_sf"/>
</dbReference>
<evidence type="ECO:0000256" key="4">
    <source>
        <dbReference type="ARBA" id="ARBA00022741"/>
    </source>
</evidence>
<keyword evidence="6 9" id="KW-0143">Chaperone</keyword>
<dbReference type="PROSITE" id="PS00995">
    <property type="entry name" value="TCP1_3"/>
    <property type="match status" value="1"/>
</dbReference>
<proteinExistence type="inferred from homology"/>